<proteinExistence type="inferred from homology"/>
<dbReference type="Gene3D" id="3.60.21.10">
    <property type="match status" value="1"/>
</dbReference>
<dbReference type="PROSITE" id="PS51257">
    <property type="entry name" value="PROKAR_LIPOPROTEIN"/>
    <property type="match status" value="1"/>
</dbReference>
<comment type="similarity">
    <text evidence="1">Belongs to the 5'-nucleotidase family.</text>
</comment>
<dbReference type="Proteomes" id="UP001400965">
    <property type="component" value="Unassembled WGS sequence"/>
</dbReference>
<evidence type="ECO:0000259" key="2">
    <source>
        <dbReference type="Pfam" id="PF00149"/>
    </source>
</evidence>
<evidence type="ECO:0000313" key="4">
    <source>
        <dbReference type="Proteomes" id="UP001400965"/>
    </source>
</evidence>
<organism evidence="3 4">
    <name type="scientific">Paraclostridium tenue</name>
    <dbReference type="NCBI Taxonomy" id="1737"/>
    <lineage>
        <taxon>Bacteria</taxon>
        <taxon>Bacillati</taxon>
        <taxon>Bacillota</taxon>
        <taxon>Clostridia</taxon>
        <taxon>Peptostreptococcales</taxon>
        <taxon>Peptostreptococcaceae</taxon>
        <taxon>Paraclostridium</taxon>
    </lineage>
</organism>
<gene>
    <name evidence="3" type="ORF">GCM10008917_15860</name>
</gene>
<sequence>MGIKKIIPMIIVSLSIGILTGCTETKTKSTQINVLATTDLHGSVPYNMAQNIRKERENDPNISLVDAGDFFDSDSGGAMDKYFSDRRSKKQTEIVTFENKYVEFPLANDMNEVGYDAVVLGNHEFVSNNKFHLDNMISDFEKNNIDVLSANTYKQNGESYTKPYIIKQIDTEYGQVKLGILGLTIKEVNEGEPGDEKRDLKDIESYAGKLYMNDLVEDAKKWTKIMKEKENPDIIVAVAHSGEKPKKPKHPGNRIQELAQELDGIDAIVAGHTHTAFEQHDYKNKSGENVIVTQPGKHGECISKITFELEKDKEKWRVKDKYVKLTEFEKDKSYDYAGELVYKIADIKRGTKEINLKEITPFEWDRAYVFDKNTTIEEIYKNVGYKWKSLAQQEKGYEPQMVFMKDEKVVSYLIGDKDKIGISMKFDKSNYKDGIIEIEPNKNDKFSVKKGQEDFETHLTYI</sequence>
<dbReference type="InterPro" id="IPR004843">
    <property type="entry name" value="Calcineurin-like_PHP"/>
</dbReference>
<keyword evidence="1" id="KW-0547">Nucleotide-binding</keyword>
<dbReference type="RefSeq" id="WP_346044662.1">
    <property type="nucleotide sequence ID" value="NZ_BAAACP010000008.1"/>
</dbReference>
<dbReference type="SUPFAM" id="SSF56300">
    <property type="entry name" value="Metallo-dependent phosphatases"/>
    <property type="match status" value="1"/>
</dbReference>
<dbReference type="PRINTS" id="PR01607">
    <property type="entry name" value="APYRASEFAMLY"/>
</dbReference>
<comment type="caution">
    <text evidence="3">The sequence shown here is derived from an EMBL/GenBank/DDBJ whole genome shotgun (WGS) entry which is preliminary data.</text>
</comment>
<dbReference type="PANTHER" id="PTHR11575:SF6">
    <property type="entry name" value="2',3'-CYCLIC-NUCLEOTIDE 2'-PHOSPHODIESTERASE_3'-NUCLEOTIDASE"/>
    <property type="match status" value="1"/>
</dbReference>
<evidence type="ECO:0000313" key="3">
    <source>
        <dbReference type="EMBL" id="GAA0864022.1"/>
    </source>
</evidence>
<dbReference type="InterPro" id="IPR006179">
    <property type="entry name" value="5_nucleotidase/apyrase"/>
</dbReference>
<name>A0ABP3XI79_9FIRM</name>
<protein>
    <submittedName>
        <fullName evidence="3">Metallophosphoesterase</fullName>
    </submittedName>
</protein>
<dbReference type="PANTHER" id="PTHR11575">
    <property type="entry name" value="5'-NUCLEOTIDASE-RELATED"/>
    <property type="match status" value="1"/>
</dbReference>
<keyword evidence="1" id="KW-0378">Hydrolase</keyword>
<accession>A0ABP3XI79</accession>
<dbReference type="EMBL" id="BAAACP010000008">
    <property type="protein sequence ID" value="GAA0864022.1"/>
    <property type="molecule type" value="Genomic_DNA"/>
</dbReference>
<feature type="domain" description="Calcineurin-like phosphoesterase" evidence="2">
    <location>
        <begin position="33"/>
        <end position="275"/>
    </location>
</feature>
<reference evidence="4" key="1">
    <citation type="journal article" date="2019" name="Int. J. Syst. Evol. Microbiol.">
        <title>The Global Catalogue of Microorganisms (GCM) 10K type strain sequencing project: providing services to taxonomists for standard genome sequencing and annotation.</title>
        <authorList>
            <consortium name="The Broad Institute Genomics Platform"/>
            <consortium name="The Broad Institute Genome Sequencing Center for Infectious Disease"/>
            <person name="Wu L."/>
            <person name="Ma J."/>
        </authorList>
    </citation>
    <scope>NUCLEOTIDE SEQUENCE [LARGE SCALE GENOMIC DNA]</scope>
    <source>
        <strain evidence="4">JCM 6486</strain>
    </source>
</reference>
<keyword evidence="4" id="KW-1185">Reference proteome</keyword>
<dbReference type="Pfam" id="PF00149">
    <property type="entry name" value="Metallophos"/>
    <property type="match status" value="1"/>
</dbReference>
<dbReference type="InterPro" id="IPR029052">
    <property type="entry name" value="Metallo-depent_PP-like"/>
</dbReference>
<evidence type="ECO:0000256" key="1">
    <source>
        <dbReference type="RuleBase" id="RU362119"/>
    </source>
</evidence>